<feature type="region of interest" description="Disordered" evidence="1">
    <location>
        <begin position="1"/>
        <end position="47"/>
    </location>
</feature>
<evidence type="ECO:0000313" key="2">
    <source>
        <dbReference type="EMBL" id="SPY08424.1"/>
    </source>
</evidence>
<proteinExistence type="predicted"/>
<feature type="compositionally biased region" description="Polar residues" evidence="1">
    <location>
        <begin position="1"/>
        <end position="11"/>
    </location>
</feature>
<protein>
    <submittedName>
        <fullName evidence="2">Uncharacterized protein</fullName>
    </submittedName>
</protein>
<gene>
    <name evidence="2" type="ORF">NCTC11009_01650</name>
</gene>
<dbReference type="AlphaFoldDB" id="A0A2X1WIN9"/>
<dbReference type="RefSeq" id="WP_113062660.1">
    <property type="nucleotide sequence ID" value="NZ_UATH01000001.1"/>
</dbReference>
<name>A0A2X1WIN9_9BURK</name>
<accession>A0A2X1WIN9</accession>
<dbReference type="EMBL" id="UATH01000001">
    <property type="protein sequence ID" value="SPY08424.1"/>
    <property type="molecule type" value="Genomic_DNA"/>
</dbReference>
<sequence length="81" mass="9552">MTKQHNTNAQTEHSKKLRGKTANAHNSRMLKEGLKKHLRYQGSAEEVDTTRERMNRFREEKNMTGIEAINCLLDFYYEHGK</sequence>
<evidence type="ECO:0000313" key="3">
    <source>
        <dbReference type="Proteomes" id="UP000250242"/>
    </source>
</evidence>
<evidence type="ECO:0000256" key="1">
    <source>
        <dbReference type="SAM" id="MobiDB-lite"/>
    </source>
</evidence>
<organism evidence="2 3">
    <name type="scientific">Oligella urethralis</name>
    <dbReference type="NCBI Taxonomy" id="90245"/>
    <lineage>
        <taxon>Bacteria</taxon>
        <taxon>Pseudomonadati</taxon>
        <taxon>Pseudomonadota</taxon>
        <taxon>Betaproteobacteria</taxon>
        <taxon>Burkholderiales</taxon>
        <taxon>Alcaligenaceae</taxon>
        <taxon>Oligella</taxon>
    </lineage>
</organism>
<dbReference type="Proteomes" id="UP000250242">
    <property type="component" value="Unassembled WGS sequence"/>
</dbReference>
<reference evidence="2 3" key="1">
    <citation type="submission" date="2018-06" db="EMBL/GenBank/DDBJ databases">
        <authorList>
            <consortium name="Pathogen Informatics"/>
            <person name="Doyle S."/>
        </authorList>
    </citation>
    <scope>NUCLEOTIDE SEQUENCE [LARGE SCALE GENOMIC DNA]</scope>
    <source>
        <strain evidence="2 3">NCTC11009</strain>
    </source>
</reference>